<dbReference type="GO" id="GO:0003697">
    <property type="term" value="F:single-stranded DNA binding"/>
    <property type="evidence" value="ECO:0007669"/>
    <property type="project" value="InterPro"/>
</dbReference>
<dbReference type="GO" id="GO:0016829">
    <property type="term" value="F:lyase activity"/>
    <property type="evidence" value="ECO:0007669"/>
    <property type="project" value="UniProtKB-KW"/>
</dbReference>
<name>A0A265UWZ7_9FLAO</name>
<dbReference type="GO" id="GO:0006508">
    <property type="term" value="P:proteolysis"/>
    <property type="evidence" value="ECO:0007669"/>
    <property type="project" value="UniProtKB-KW"/>
</dbReference>
<gene>
    <name evidence="9" type="ORF">CA834_04240</name>
</gene>
<dbReference type="InterPro" id="IPR003738">
    <property type="entry name" value="SRAP"/>
</dbReference>
<keyword evidence="2 8" id="KW-0645">Protease</keyword>
<evidence type="ECO:0000256" key="6">
    <source>
        <dbReference type="ARBA" id="ARBA00023125"/>
    </source>
</evidence>
<protein>
    <recommendedName>
        <fullName evidence="8">Abasic site processing protein</fullName>
        <ecNumber evidence="8">3.4.-.-</ecNumber>
    </recommendedName>
</protein>
<comment type="caution">
    <text evidence="9">The sequence shown here is derived from an EMBL/GenBank/DDBJ whole genome shotgun (WGS) entry which is preliminary data.</text>
</comment>
<dbReference type="AlphaFoldDB" id="A0A265UWZ7"/>
<keyword evidence="3" id="KW-0227">DNA damage</keyword>
<dbReference type="Pfam" id="PF02586">
    <property type="entry name" value="SRAP"/>
    <property type="match status" value="1"/>
</dbReference>
<keyword evidence="7" id="KW-0456">Lyase</keyword>
<proteinExistence type="inferred from homology"/>
<dbReference type="PANTHER" id="PTHR13604">
    <property type="entry name" value="DC12-RELATED"/>
    <property type="match status" value="1"/>
</dbReference>
<dbReference type="PANTHER" id="PTHR13604:SF0">
    <property type="entry name" value="ABASIC SITE PROCESSING PROTEIN HMCES"/>
    <property type="match status" value="1"/>
</dbReference>
<accession>A0A265UWZ7</accession>
<evidence type="ECO:0000313" key="10">
    <source>
        <dbReference type="Proteomes" id="UP000216840"/>
    </source>
</evidence>
<dbReference type="EMBL" id="NGJN01000002">
    <property type="protein sequence ID" value="OZV69838.1"/>
    <property type="molecule type" value="Genomic_DNA"/>
</dbReference>
<keyword evidence="4 8" id="KW-0378">Hydrolase</keyword>
<organism evidence="9 10">
    <name type="scientific">Winogradskyella aurantia</name>
    <dbReference type="NCBI Taxonomy" id="1915063"/>
    <lineage>
        <taxon>Bacteria</taxon>
        <taxon>Pseudomonadati</taxon>
        <taxon>Bacteroidota</taxon>
        <taxon>Flavobacteriia</taxon>
        <taxon>Flavobacteriales</taxon>
        <taxon>Flavobacteriaceae</taxon>
        <taxon>Winogradskyella</taxon>
    </lineage>
</organism>
<dbReference type="Proteomes" id="UP000216840">
    <property type="component" value="Unassembled WGS sequence"/>
</dbReference>
<evidence type="ECO:0000256" key="3">
    <source>
        <dbReference type="ARBA" id="ARBA00022763"/>
    </source>
</evidence>
<dbReference type="EC" id="3.4.-.-" evidence="8"/>
<dbReference type="OrthoDB" id="9782620at2"/>
<dbReference type="SUPFAM" id="SSF143081">
    <property type="entry name" value="BB1717-like"/>
    <property type="match status" value="1"/>
</dbReference>
<sequence length="246" mass="28377">MCYQTRQTKTVKDLELRYKVTLSNPSYGPLFNEPSHHLNGFVHPNMLLIPQQKPSVLAPGIWGIVPPNKKAEDIRPYYKESVRYGSGLNAQSEKLFNHFIYKHSVFTMRCIIPVTGFFEPHTVEKKKYPVFIHKKDDSAFSLAGIYTIIGEHITFTILTKKANPYFERIHNVKKRQPVILNEASETEWLDTELTEGDIKSILQEDYDAKQLEAYTINNDLYKPQVDSNTNTITEPVTYPGLAYTYL</sequence>
<keyword evidence="5" id="KW-0190">Covalent protein-DNA linkage</keyword>
<evidence type="ECO:0000256" key="1">
    <source>
        <dbReference type="ARBA" id="ARBA00008136"/>
    </source>
</evidence>
<evidence type="ECO:0000256" key="4">
    <source>
        <dbReference type="ARBA" id="ARBA00022801"/>
    </source>
</evidence>
<evidence type="ECO:0000256" key="2">
    <source>
        <dbReference type="ARBA" id="ARBA00022670"/>
    </source>
</evidence>
<dbReference type="Gene3D" id="3.90.1680.10">
    <property type="entry name" value="SOS response associated peptidase-like"/>
    <property type="match status" value="1"/>
</dbReference>
<dbReference type="InterPro" id="IPR036590">
    <property type="entry name" value="SRAP-like"/>
</dbReference>
<dbReference type="GO" id="GO:0106300">
    <property type="term" value="P:protein-DNA covalent cross-linking repair"/>
    <property type="evidence" value="ECO:0007669"/>
    <property type="project" value="InterPro"/>
</dbReference>
<evidence type="ECO:0000313" key="9">
    <source>
        <dbReference type="EMBL" id="OZV69838.1"/>
    </source>
</evidence>
<dbReference type="GO" id="GO:0008233">
    <property type="term" value="F:peptidase activity"/>
    <property type="evidence" value="ECO:0007669"/>
    <property type="project" value="UniProtKB-KW"/>
</dbReference>
<evidence type="ECO:0000256" key="8">
    <source>
        <dbReference type="RuleBase" id="RU364100"/>
    </source>
</evidence>
<evidence type="ECO:0000256" key="7">
    <source>
        <dbReference type="ARBA" id="ARBA00023239"/>
    </source>
</evidence>
<keyword evidence="6" id="KW-0238">DNA-binding</keyword>
<evidence type="ECO:0000256" key="5">
    <source>
        <dbReference type="ARBA" id="ARBA00023124"/>
    </source>
</evidence>
<comment type="similarity">
    <text evidence="1 8">Belongs to the SOS response-associated peptidase family.</text>
</comment>
<keyword evidence="10" id="KW-1185">Reference proteome</keyword>
<dbReference type="RefSeq" id="WP_094967431.1">
    <property type="nucleotide sequence ID" value="NZ_NGJN01000002.1"/>
</dbReference>
<reference evidence="9 10" key="1">
    <citation type="submission" date="2017-05" db="EMBL/GenBank/DDBJ databases">
        <title>The draft genome sequence of Idiomarina salinarum WNB302.</title>
        <authorList>
            <person name="Sun Y."/>
            <person name="Chen B."/>
            <person name="Du Z."/>
        </authorList>
    </citation>
    <scope>NUCLEOTIDE SEQUENCE [LARGE SCALE GENOMIC DNA]</scope>
    <source>
        <strain evidence="9 10">WNB302</strain>
    </source>
</reference>